<dbReference type="Proteomes" id="UP001480973">
    <property type="component" value="Unassembled WGS sequence"/>
</dbReference>
<comment type="caution">
    <text evidence="1">The sequence shown here is derived from an EMBL/GenBank/DDBJ whole genome shotgun (WGS) entry which is preliminary data.</text>
</comment>
<proteinExistence type="predicted"/>
<evidence type="ECO:0000313" key="2">
    <source>
        <dbReference type="Proteomes" id="UP001480973"/>
    </source>
</evidence>
<reference evidence="1 2" key="1">
    <citation type="submission" date="2024-03" db="EMBL/GenBank/DDBJ databases">
        <title>Human intestinal bacterial collection.</title>
        <authorList>
            <person name="Pauvert C."/>
            <person name="Hitch T.C.A."/>
            <person name="Clavel T."/>
        </authorList>
    </citation>
    <scope>NUCLEOTIDE SEQUENCE [LARGE SCALE GENOMIC DNA]</scope>
    <source>
        <strain evidence="1 2">CLA-JM-H10</strain>
    </source>
</reference>
<keyword evidence="2" id="KW-1185">Reference proteome</keyword>
<organism evidence="1 2">
    <name type="scientific">Lachnospira intestinalis</name>
    <dbReference type="NCBI Taxonomy" id="3133158"/>
    <lineage>
        <taxon>Bacteria</taxon>
        <taxon>Bacillati</taxon>
        <taxon>Bacillota</taxon>
        <taxon>Clostridia</taxon>
        <taxon>Lachnospirales</taxon>
        <taxon>Lachnospiraceae</taxon>
        <taxon>Lachnospira</taxon>
    </lineage>
</organism>
<gene>
    <name evidence="1" type="ORF">WMO38_02665</name>
</gene>
<name>A0ABV1GKQ1_9FIRM</name>
<evidence type="ECO:0000313" key="1">
    <source>
        <dbReference type="EMBL" id="MEQ2534013.1"/>
    </source>
</evidence>
<accession>A0ABV1GKQ1</accession>
<protein>
    <submittedName>
        <fullName evidence="1">Uncharacterized protein</fullName>
    </submittedName>
</protein>
<sequence length="83" mass="9383">MRRAIADMQSLFSCLFALLLYAGGIYTVMCITARLLWITQQENTAREENTDAIEIMQVWEVDSAVNEDVRGMRATAAVETHDI</sequence>
<dbReference type="EMBL" id="JBBMES010000002">
    <property type="protein sequence ID" value="MEQ2534013.1"/>
    <property type="molecule type" value="Genomic_DNA"/>
</dbReference>